<dbReference type="EMBL" id="JAIWQS010000001">
    <property type="protein sequence ID" value="KAJ8774818.1"/>
    <property type="molecule type" value="Genomic_DNA"/>
</dbReference>
<name>A0AAV8U925_9ROSI</name>
<evidence type="ECO:0000313" key="1">
    <source>
        <dbReference type="EMBL" id="KAJ8774818.1"/>
    </source>
</evidence>
<organism evidence="1 2">
    <name type="scientific">Erythroxylum novogranatense</name>
    <dbReference type="NCBI Taxonomy" id="1862640"/>
    <lineage>
        <taxon>Eukaryota</taxon>
        <taxon>Viridiplantae</taxon>
        <taxon>Streptophyta</taxon>
        <taxon>Embryophyta</taxon>
        <taxon>Tracheophyta</taxon>
        <taxon>Spermatophyta</taxon>
        <taxon>Magnoliopsida</taxon>
        <taxon>eudicotyledons</taxon>
        <taxon>Gunneridae</taxon>
        <taxon>Pentapetalae</taxon>
        <taxon>rosids</taxon>
        <taxon>fabids</taxon>
        <taxon>Malpighiales</taxon>
        <taxon>Erythroxylaceae</taxon>
        <taxon>Erythroxylum</taxon>
    </lineage>
</organism>
<comment type="caution">
    <text evidence="1">The sequence shown here is derived from an EMBL/GenBank/DDBJ whole genome shotgun (WGS) entry which is preliminary data.</text>
</comment>
<sequence>MRNKSGLSFFLVRQKRQRAANSLSPITLSISFLHLRDWLLVHFDLIGEEGFLLSGVFFCRRLLCSDVLLMWPRVRILI</sequence>
<gene>
    <name evidence="1" type="ORF">K2173_017264</name>
</gene>
<dbReference type="AlphaFoldDB" id="A0AAV8U925"/>
<proteinExistence type="predicted"/>
<evidence type="ECO:0000313" key="2">
    <source>
        <dbReference type="Proteomes" id="UP001159364"/>
    </source>
</evidence>
<dbReference type="Proteomes" id="UP001159364">
    <property type="component" value="Linkage Group LG01"/>
</dbReference>
<accession>A0AAV8U925</accession>
<keyword evidence="2" id="KW-1185">Reference proteome</keyword>
<reference evidence="1 2" key="1">
    <citation type="submission" date="2021-09" db="EMBL/GenBank/DDBJ databases">
        <title>Genomic insights and catalytic innovation underlie evolution of tropane alkaloids biosynthesis.</title>
        <authorList>
            <person name="Wang Y.-J."/>
            <person name="Tian T."/>
            <person name="Huang J.-P."/>
            <person name="Huang S.-X."/>
        </authorList>
    </citation>
    <scope>NUCLEOTIDE SEQUENCE [LARGE SCALE GENOMIC DNA]</scope>
    <source>
        <strain evidence="1">KIB-2018</strain>
        <tissue evidence="1">Leaf</tissue>
    </source>
</reference>
<protein>
    <submittedName>
        <fullName evidence="1">Uncharacterized protein</fullName>
    </submittedName>
</protein>